<protein>
    <recommendedName>
        <fullName evidence="5">SsuA/THI5-like domain-containing protein</fullName>
    </recommendedName>
</protein>
<evidence type="ECO:0000313" key="6">
    <source>
        <dbReference type="EMBL" id="MTD53233.1"/>
    </source>
</evidence>
<evidence type="ECO:0000256" key="4">
    <source>
        <dbReference type="SAM" id="SignalP"/>
    </source>
</evidence>
<evidence type="ECO:0000256" key="2">
    <source>
        <dbReference type="ARBA" id="ARBA00010742"/>
    </source>
</evidence>
<dbReference type="Pfam" id="PF09084">
    <property type="entry name" value="NMT1"/>
    <property type="match status" value="1"/>
</dbReference>
<dbReference type="AlphaFoldDB" id="A0A6N7YWI2"/>
<evidence type="ECO:0000256" key="1">
    <source>
        <dbReference type="ARBA" id="ARBA00004418"/>
    </source>
</evidence>
<dbReference type="PROSITE" id="PS51257">
    <property type="entry name" value="PROKAR_LIPOPROTEIN"/>
    <property type="match status" value="1"/>
</dbReference>
<comment type="similarity">
    <text evidence="2">Belongs to the bacterial solute-binding protein SsuA/TauA family.</text>
</comment>
<dbReference type="GO" id="GO:0042918">
    <property type="term" value="P:alkanesulfonate transmembrane transport"/>
    <property type="evidence" value="ECO:0007669"/>
    <property type="project" value="TreeGrafter"/>
</dbReference>
<dbReference type="OrthoDB" id="8892982at2"/>
<keyword evidence="3 4" id="KW-0732">Signal</keyword>
<dbReference type="PANTHER" id="PTHR30024:SF47">
    <property type="entry name" value="TAURINE-BINDING PERIPLASMIC PROTEIN"/>
    <property type="match status" value="1"/>
</dbReference>
<dbReference type="RefSeq" id="WP_154755476.1">
    <property type="nucleotide sequence ID" value="NZ_WMBA01000004.1"/>
</dbReference>
<evidence type="ECO:0000256" key="3">
    <source>
        <dbReference type="ARBA" id="ARBA00022729"/>
    </source>
</evidence>
<feature type="domain" description="SsuA/THI5-like" evidence="5">
    <location>
        <begin position="53"/>
        <end position="270"/>
    </location>
</feature>
<sequence>MFSSIRKRVVGIATTAVCLAAATACAGPAPAPTNGAPNLTFRMNLTAGSLTTLGLFVARDMGYFAKAGLQAQSVTTNLGTSALQLLTSEQLDVASIDIPSAINARAAGADIAIVSGLERHAPVALQCRKDIGATPGYPAGVTSLAGKSIGITAVGAASDTFGRIILSSAGVDPAKVSLVPLGGVPNFIAAIKAKRVDCVMSFQPIQHQLADEVQTIVDVQKGEGPAILTNAAYGVAATTNKFATANPEVITRFRQAIKAANAFLADPANAPAVATGVASDYPGVSHDELVTLVRAVQATYADGETIPASAFEDSVKAYNLAYGKNITANQSELVLK</sequence>
<reference evidence="6 7" key="1">
    <citation type="submission" date="2019-11" db="EMBL/GenBank/DDBJ databases">
        <title>Draft genome of Amycolatopsis RM579.</title>
        <authorList>
            <person name="Duangmal K."/>
            <person name="Mingma R."/>
        </authorList>
    </citation>
    <scope>NUCLEOTIDE SEQUENCE [LARGE SCALE GENOMIC DNA]</scope>
    <source>
        <strain evidence="6 7">RM579</strain>
    </source>
</reference>
<name>A0A6N7YWI2_9PSEU</name>
<dbReference type="PANTHER" id="PTHR30024">
    <property type="entry name" value="ALIPHATIC SULFONATES-BINDING PROTEIN-RELATED"/>
    <property type="match status" value="1"/>
</dbReference>
<dbReference type="SUPFAM" id="SSF53850">
    <property type="entry name" value="Periplasmic binding protein-like II"/>
    <property type="match status" value="1"/>
</dbReference>
<proteinExistence type="inferred from homology"/>
<evidence type="ECO:0000313" key="7">
    <source>
        <dbReference type="Proteomes" id="UP000440096"/>
    </source>
</evidence>
<feature type="signal peptide" evidence="4">
    <location>
        <begin position="1"/>
        <end position="26"/>
    </location>
</feature>
<accession>A0A6N7YWI2</accession>
<dbReference type="GO" id="GO:0042597">
    <property type="term" value="C:periplasmic space"/>
    <property type="evidence" value="ECO:0007669"/>
    <property type="project" value="UniProtKB-SubCell"/>
</dbReference>
<evidence type="ECO:0000259" key="5">
    <source>
        <dbReference type="Pfam" id="PF09084"/>
    </source>
</evidence>
<gene>
    <name evidence="6" type="ORF">GKO32_04455</name>
</gene>
<dbReference type="Proteomes" id="UP000440096">
    <property type="component" value="Unassembled WGS sequence"/>
</dbReference>
<keyword evidence="7" id="KW-1185">Reference proteome</keyword>
<dbReference type="EMBL" id="WMBA01000004">
    <property type="protein sequence ID" value="MTD53233.1"/>
    <property type="molecule type" value="Genomic_DNA"/>
</dbReference>
<organism evidence="6 7">
    <name type="scientific">Amycolatopsis pithecellobii</name>
    <dbReference type="NCBI Taxonomy" id="664692"/>
    <lineage>
        <taxon>Bacteria</taxon>
        <taxon>Bacillati</taxon>
        <taxon>Actinomycetota</taxon>
        <taxon>Actinomycetes</taxon>
        <taxon>Pseudonocardiales</taxon>
        <taxon>Pseudonocardiaceae</taxon>
        <taxon>Amycolatopsis</taxon>
    </lineage>
</organism>
<comment type="caution">
    <text evidence="6">The sequence shown here is derived from an EMBL/GenBank/DDBJ whole genome shotgun (WGS) entry which is preliminary data.</text>
</comment>
<feature type="chain" id="PRO_5026921201" description="SsuA/THI5-like domain-containing protein" evidence="4">
    <location>
        <begin position="27"/>
        <end position="336"/>
    </location>
</feature>
<comment type="subcellular location">
    <subcellularLocation>
        <location evidence="1">Periplasm</location>
    </subcellularLocation>
</comment>
<dbReference type="InterPro" id="IPR015168">
    <property type="entry name" value="SsuA/THI5"/>
</dbReference>
<dbReference type="Gene3D" id="3.40.190.10">
    <property type="entry name" value="Periplasmic binding protein-like II"/>
    <property type="match status" value="2"/>
</dbReference>